<evidence type="ECO:0000256" key="6">
    <source>
        <dbReference type="ARBA" id="ARBA00022779"/>
    </source>
</evidence>
<sequence length="365" mass="41314">MTDKEVLSQEEIDALLESVNAEETPADEPVYQKAEAAEKQELNYQKEEKAPEAEADYQKVTVTGLGDPAAIHAINQEDVHIVNFSSQERIVRGELPVLDKIYDRTARFFANDIYLLMAKDLQMKQEAMSVVKHLEFLSALPNPTFMAIYRFKPLRGKALIMFDSIFVFDLVNYYFGGSSQFLAQTRTDYTVAELRVMNIVLGKLARNIEHAWAPIMKLDIVKVNEETNPQLVHIAEPNELLLVTRFSVEFGRESGTFSFVIPYSMVEPIKQQLELGAARPDDEIDPNWVMSLKEELMDVELTVTSVMAETTSTLDKIVNWQVGDFLPMEMKEIVTLDIEGTPSFTATVGTANDKRAVKIIKDISY</sequence>
<keyword evidence="6 11" id="KW-0283">Flagellar rotation</keyword>
<evidence type="ECO:0000256" key="5">
    <source>
        <dbReference type="ARBA" id="ARBA00022519"/>
    </source>
</evidence>
<evidence type="ECO:0000256" key="10">
    <source>
        <dbReference type="NCBIfam" id="TIGR01397"/>
    </source>
</evidence>
<evidence type="ECO:0000256" key="9">
    <source>
        <dbReference type="ARBA" id="ARBA00025044"/>
    </source>
</evidence>
<evidence type="ECO:0000256" key="3">
    <source>
        <dbReference type="ARBA" id="ARBA00022475"/>
    </source>
</evidence>
<proteinExistence type="inferred from homology"/>
<keyword evidence="14" id="KW-1185">Reference proteome</keyword>
<reference evidence="14" key="1">
    <citation type="journal article" date="2019" name="Int. J. Syst. Evol. Microbiol.">
        <title>The Global Catalogue of Microorganisms (GCM) 10K type strain sequencing project: providing services to taxonomists for standard genome sequencing and annotation.</title>
        <authorList>
            <consortium name="The Broad Institute Genomics Platform"/>
            <consortium name="The Broad Institute Genome Sequencing Center for Infectious Disease"/>
            <person name="Wu L."/>
            <person name="Ma J."/>
        </authorList>
    </citation>
    <scope>NUCLEOTIDE SEQUENCE [LARGE SCALE GENOMIC DNA]</scope>
    <source>
        <strain evidence="14">CCUG 59858</strain>
    </source>
</reference>
<dbReference type="InterPro" id="IPR001543">
    <property type="entry name" value="FliN-like_C"/>
</dbReference>
<keyword evidence="8 11" id="KW-0975">Bacterial flagellum</keyword>
<evidence type="ECO:0000313" key="13">
    <source>
        <dbReference type="EMBL" id="MFC3907989.1"/>
    </source>
</evidence>
<feature type="domain" description="Flagellar motor switch protein FliN-like C-terminal" evidence="12">
    <location>
        <begin position="294"/>
        <end position="361"/>
    </location>
</feature>
<dbReference type="RefSeq" id="WP_382340828.1">
    <property type="nucleotide sequence ID" value="NZ_JBHSAB010000001.1"/>
</dbReference>
<dbReference type="Proteomes" id="UP001595758">
    <property type="component" value="Unassembled WGS sequence"/>
</dbReference>
<dbReference type="PIRSF" id="PIRSF002888">
    <property type="entry name" value="FliM"/>
    <property type="match status" value="1"/>
</dbReference>
<dbReference type="Gene3D" id="3.40.1550.10">
    <property type="entry name" value="CheC-like"/>
    <property type="match status" value="1"/>
</dbReference>
<evidence type="ECO:0000313" key="14">
    <source>
        <dbReference type="Proteomes" id="UP001595758"/>
    </source>
</evidence>
<keyword evidence="13" id="KW-0282">Flagellum</keyword>
<dbReference type="SUPFAM" id="SSF103039">
    <property type="entry name" value="CheC-like"/>
    <property type="match status" value="1"/>
</dbReference>
<comment type="caution">
    <text evidence="13">The sequence shown here is derived from an EMBL/GenBank/DDBJ whole genome shotgun (WGS) entry which is preliminary data.</text>
</comment>
<dbReference type="PANTHER" id="PTHR30034">
    <property type="entry name" value="FLAGELLAR MOTOR SWITCH PROTEIN FLIM"/>
    <property type="match status" value="1"/>
</dbReference>
<accession>A0ABV8CDE2</accession>
<keyword evidence="5 11" id="KW-0997">Cell inner membrane</keyword>
<evidence type="ECO:0000256" key="8">
    <source>
        <dbReference type="ARBA" id="ARBA00023143"/>
    </source>
</evidence>
<dbReference type="Pfam" id="PF01052">
    <property type="entry name" value="FliMN_C"/>
    <property type="match status" value="1"/>
</dbReference>
<name>A0ABV8CDE2_9GAMM</name>
<dbReference type="InterPro" id="IPR036429">
    <property type="entry name" value="SpoA-like_sf"/>
</dbReference>
<evidence type="ECO:0000259" key="12">
    <source>
        <dbReference type="Pfam" id="PF01052"/>
    </source>
</evidence>
<gene>
    <name evidence="13" type="primary">fliM</name>
    <name evidence="13" type="ORF">ACFORL_02690</name>
</gene>
<keyword evidence="13" id="KW-0966">Cell projection</keyword>
<dbReference type="PANTHER" id="PTHR30034:SF3">
    <property type="entry name" value="FLAGELLAR MOTOR SWITCH PROTEIN FLIM"/>
    <property type="match status" value="1"/>
</dbReference>
<keyword evidence="4 11" id="KW-0145">Chemotaxis</keyword>
<dbReference type="SUPFAM" id="SSF101801">
    <property type="entry name" value="Surface presentation of antigens (SPOA)"/>
    <property type="match status" value="1"/>
</dbReference>
<comment type="function">
    <text evidence="9 11">FliM is one of three proteins (FliG, FliN, FliM) that forms the rotor-mounted switch complex (C ring), located at the base of the basal body. This complex interacts with the CheY and CheZ chemotaxis proteins, in addition to contacting components of the motor that determine the direction of flagellar rotation.</text>
</comment>
<evidence type="ECO:0000256" key="7">
    <source>
        <dbReference type="ARBA" id="ARBA00023136"/>
    </source>
</evidence>
<dbReference type="Gene3D" id="2.30.330.10">
    <property type="entry name" value="SpoA-like"/>
    <property type="match status" value="1"/>
</dbReference>
<dbReference type="CDD" id="cd17908">
    <property type="entry name" value="FliM"/>
    <property type="match status" value="1"/>
</dbReference>
<evidence type="ECO:0000256" key="2">
    <source>
        <dbReference type="ARBA" id="ARBA00021898"/>
    </source>
</evidence>
<keyword evidence="3 11" id="KW-1003">Cell membrane</keyword>
<keyword evidence="13" id="KW-0969">Cilium</keyword>
<dbReference type="InterPro" id="IPR001689">
    <property type="entry name" value="Flag_FliM"/>
</dbReference>
<organism evidence="13 14">
    <name type="scientific">Legionella dresdenensis</name>
    <dbReference type="NCBI Taxonomy" id="450200"/>
    <lineage>
        <taxon>Bacteria</taxon>
        <taxon>Pseudomonadati</taxon>
        <taxon>Pseudomonadota</taxon>
        <taxon>Gammaproteobacteria</taxon>
        <taxon>Legionellales</taxon>
        <taxon>Legionellaceae</taxon>
        <taxon>Legionella</taxon>
    </lineage>
</organism>
<dbReference type="EMBL" id="JBHSAB010000001">
    <property type="protein sequence ID" value="MFC3907989.1"/>
    <property type="molecule type" value="Genomic_DNA"/>
</dbReference>
<evidence type="ECO:0000256" key="11">
    <source>
        <dbReference type="PIRNR" id="PIRNR002888"/>
    </source>
</evidence>
<dbReference type="NCBIfam" id="TIGR01397">
    <property type="entry name" value="fliM_switch"/>
    <property type="match status" value="1"/>
</dbReference>
<evidence type="ECO:0000256" key="1">
    <source>
        <dbReference type="ARBA" id="ARBA00011049"/>
    </source>
</evidence>
<keyword evidence="13" id="KW-0378">Hydrolase</keyword>
<dbReference type="GO" id="GO:0016787">
    <property type="term" value="F:hydrolase activity"/>
    <property type="evidence" value="ECO:0007669"/>
    <property type="project" value="UniProtKB-KW"/>
</dbReference>
<evidence type="ECO:0000256" key="4">
    <source>
        <dbReference type="ARBA" id="ARBA00022500"/>
    </source>
</evidence>
<comment type="subcellular location">
    <subcellularLocation>
        <location evidence="11">Cell inner membrane</location>
        <topology evidence="11">Peripheral membrane protein</topology>
    </subcellularLocation>
    <subcellularLocation>
        <location evidence="11">Bacterial flagellum basal body</location>
    </subcellularLocation>
</comment>
<comment type="similarity">
    <text evidence="1 11">Belongs to the FliM family.</text>
</comment>
<protein>
    <recommendedName>
        <fullName evidence="2 10">Flagellar motor switch protein FliM</fullName>
    </recommendedName>
</protein>
<dbReference type="Pfam" id="PF02154">
    <property type="entry name" value="FliM"/>
    <property type="match status" value="1"/>
</dbReference>
<keyword evidence="7 11" id="KW-0472">Membrane</keyword>
<dbReference type="InterPro" id="IPR028976">
    <property type="entry name" value="CheC-like_sf"/>
</dbReference>